<feature type="signal peptide" evidence="1">
    <location>
        <begin position="1"/>
        <end position="22"/>
    </location>
</feature>
<feature type="chain" id="PRO_5004085814" description="SCP domain-containing protein" evidence="1">
    <location>
        <begin position="23"/>
        <end position="169"/>
    </location>
</feature>
<protein>
    <recommendedName>
        <fullName evidence="4">SCP domain-containing protein</fullName>
    </recommendedName>
</protein>
<sequence length="169" mass="17769">MYKNIQKTILLVAAALAGTALAAPTTSSTSGKAIPAPALRARDGEYYMDIVSKWRSNLGLPALAEDGTLVGNAQKTVVEGNGQMIHQLNPGTYGQTLAPGQPDGFEHVFVGGWLCEIPTLPGLNGVCDTELGQGWYYNGQTGHAEILTSPNYSRIGCANAVGIWACDFA</sequence>
<proteinExistence type="predicted"/>
<evidence type="ECO:0008006" key="4">
    <source>
        <dbReference type="Google" id="ProtNLM"/>
    </source>
</evidence>
<keyword evidence="1" id="KW-0732">Signal</keyword>
<dbReference type="EMBL" id="KB706190">
    <property type="protein sequence ID" value="EMR68736.1"/>
    <property type="molecule type" value="Genomic_DNA"/>
</dbReference>
<evidence type="ECO:0000313" key="3">
    <source>
        <dbReference type="Proteomes" id="UP000012174"/>
    </source>
</evidence>
<evidence type="ECO:0000256" key="1">
    <source>
        <dbReference type="SAM" id="SignalP"/>
    </source>
</evidence>
<reference evidence="3" key="1">
    <citation type="journal article" date="2013" name="Genome Announc.">
        <title>Draft genome sequence of the grapevine dieback fungus Eutypa lata UCR-EL1.</title>
        <authorList>
            <person name="Blanco-Ulate B."/>
            <person name="Rolshausen P.E."/>
            <person name="Cantu D."/>
        </authorList>
    </citation>
    <scope>NUCLEOTIDE SEQUENCE [LARGE SCALE GENOMIC DNA]</scope>
    <source>
        <strain evidence="3">UCR-EL1</strain>
    </source>
</reference>
<dbReference type="HOGENOM" id="CLU_144973_0_0_1"/>
<dbReference type="eggNOG" id="ENOG502SQRA">
    <property type="taxonomic scope" value="Eukaryota"/>
</dbReference>
<accession>M7TFL5</accession>
<dbReference type="SUPFAM" id="SSF55797">
    <property type="entry name" value="PR-1-like"/>
    <property type="match status" value="1"/>
</dbReference>
<dbReference type="Proteomes" id="UP000012174">
    <property type="component" value="Unassembled WGS sequence"/>
</dbReference>
<dbReference type="AlphaFoldDB" id="M7TFL5"/>
<dbReference type="OMA" id="GGWLCEK"/>
<gene>
    <name evidence="2" type="ORF">UCREL1_4242</name>
</gene>
<dbReference type="KEGG" id="ela:UCREL1_4242"/>
<keyword evidence="3" id="KW-1185">Reference proteome</keyword>
<dbReference type="OrthoDB" id="5350391at2759"/>
<organism evidence="2 3">
    <name type="scientific">Eutypa lata (strain UCR-EL1)</name>
    <name type="common">Grapevine dieback disease fungus</name>
    <name type="synonym">Eutypa armeniacae</name>
    <dbReference type="NCBI Taxonomy" id="1287681"/>
    <lineage>
        <taxon>Eukaryota</taxon>
        <taxon>Fungi</taxon>
        <taxon>Dikarya</taxon>
        <taxon>Ascomycota</taxon>
        <taxon>Pezizomycotina</taxon>
        <taxon>Sordariomycetes</taxon>
        <taxon>Xylariomycetidae</taxon>
        <taxon>Xylariales</taxon>
        <taxon>Diatrypaceae</taxon>
        <taxon>Eutypa</taxon>
    </lineage>
</organism>
<dbReference type="InterPro" id="IPR035940">
    <property type="entry name" value="CAP_sf"/>
</dbReference>
<evidence type="ECO:0000313" key="2">
    <source>
        <dbReference type="EMBL" id="EMR68736.1"/>
    </source>
</evidence>
<name>M7TFL5_EUTLA</name>